<dbReference type="Pfam" id="PF13177">
    <property type="entry name" value="DNA_pol3_delta2"/>
    <property type="match status" value="1"/>
</dbReference>
<evidence type="ECO:0000313" key="2">
    <source>
        <dbReference type="Proteomes" id="UP000001845"/>
    </source>
</evidence>
<protein>
    <submittedName>
        <fullName evidence="1">DNA polymerase III, delta' subunit</fullName>
        <ecNumber evidence="1">2.7.7.7</ecNumber>
    </submittedName>
</protein>
<dbReference type="Proteomes" id="UP000001845">
    <property type="component" value="Chromosome"/>
</dbReference>
<dbReference type="HOGENOM" id="CLU_078765_0_0_14"/>
<keyword evidence="1" id="KW-0808">Transferase</keyword>
<reference evidence="2" key="1">
    <citation type="submission" date="2010-03" db="EMBL/GenBank/DDBJ databases">
        <title>The complete genome of Mycoplasma crocodyli MP145.</title>
        <authorList>
            <person name="Glass J.I."/>
            <person name="Durkin A.S."/>
            <person name="Hostetler J."/>
            <person name="Jackson J."/>
            <person name="Johnson J."/>
            <person name="May M.A."/>
            <person name="Paralanov V."/>
            <person name="Radune D."/>
            <person name="Szczypinski B."/>
            <person name="Brown D.R."/>
        </authorList>
    </citation>
    <scope>NUCLEOTIDE SEQUENCE [LARGE SCALE GENOMIC DNA]</scope>
    <source>
        <strain evidence="2">ATCC 51981 / MP145</strain>
    </source>
</reference>
<sequence>MLSLNVKKIIDNIFLNKKLSHCYLFNLINHTEDQEVLHYFISKIEGDDVDLKNTQNIYTIEALDKKTIKKEDILEAFKNIDSTSQFDNKKKIIIIQNVDLATLNGINSILKIIEEPIQNSLILLTTSNISRVLPTIKSRSFLINVFASSNKKDAYDLFFNLTKSKRYSLMLCETFDNQEQAKELLDDKTKELALSLIVALEKSWKNKYQLYTYLSSNLTIEKKEFSYFLLKSLAYFFRLILLSSPNPEELRLISKITKKNFEIPKNTINNLNTFIYDVNNFIINVEANTSFALQKEILLSKLMEYYG</sequence>
<dbReference type="AlphaFoldDB" id="D5E6D7"/>
<dbReference type="EMBL" id="CP001991">
    <property type="protein sequence ID" value="ADE19550.1"/>
    <property type="molecule type" value="Genomic_DNA"/>
</dbReference>
<name>D5E6D7_MYCCM</name>
<dbReference type="STRING" id="512564.MCRO_0731"/>
<reference key="2">
    <citation type="submission" date="2010-03" db="EMBL/GenBank/DDBJ databases">
        <authorList>
            <person name="Ma Z."/>
            <person name="Wang X."/>
            <person name="Liu H."/>
        </authorList>
    </citation>
    <scope>NUCLEOTIDE SEQUENCE</scope>
    <source>
        <strain>MP145</strain>
    </source>
</reference>
<dbReference type="EC" id="2.7.7.7" evidence="1"/>
<reference evidence="1 2" key="3">
    <citation type="journal article" date="2011" name="J. Bacteriol.">
        <title>Genome sequences of Mycoplasma alligatoris A21JP2T and Mycoplasma crocodyli MP145T.</title>
        <authorList>
            <person name="Brown D.R."/>
            <person name="Farmerie W.G."/>
            <person name="May M."/>
            <person name="Benders G.A."/>
            <person name="Durkin A.S."/>
            <person name="Hlavinka K."/>
            <person name="Hostetler J."/>
            <person name="Jackson J."/>
            <person name="Johnson J."/>
            <person name="Miller R.H."/>
            <person name="Paralanov V."/>
            <person name="Radune D."/>
            <person name="Szczypinski B."/>
            <person name="Glass J.I."/>
        </authorList>
    </citation>
    <scope>NUCLEOTIDE SEQUENCE [LARGE SCALE GENOMIC DNA]</scope>
    <source>
        <strain evidence="2">ATCC 51981 / MP145</strain>
    </source>
</reference>
<dbReference type="SUPFAM" id="SSF52540">
    <property type="entry name" value="P-loop containing nucleoside triphosphate hydrolases"/>
    <property type="match status" value="1"/>
</dbReference>
<evidence type="ECO:0000313" key="1">
    <source>
        <dbReference type="EMBL" id="ADE19550.1"/>
    </source>
</evidence>
<dbReference type="OrthoDB" id="397169at2"/>
<keyword evidence="2" id="KW-1185">Reference proteome</keyword>
<gene>
    <name evidence="1" type="primary">holB</name>
    <name evidence="1" type="ordered locus">MCRO_0731</name>
</gene>
<dbReference type="KEGG" id="mcd:MCRO_0731"/>
<dbReference type="InterPro" id="IPR027417">
    <property type="entry name" value="P-loop_NTPase"/>
</dbReference>
<keyword evidence="1" id="KW-0548">Nucleotidyltransferase</keyword>
<dbReference type="Gene3D" id="3.40.50.300">
    <property type="entry name" value="P-loop containing nucleotide triphosphate hydrolases"/>
    <property type="match status" value="1"/>
</dbReference>
<proteinExistence type="predicted"/>
<dbReference type="RefSeq" id="WP_013054327.1">
    <property type="nucleotide sequence ID" value="NC_014014.1"/>
</dbReference>
<dbReference type="GO" id="GO:0003887">
    <property type="term" value="F:DNA-directed DNA polymerase activity"/>
    <property type="evidence" value="ECO:0007669"/>
    <property type="project" value="UniProtKB-EC"/>
</dbReference>
<organism evidence="1 2">
    <name type="scientific">Mycoplasma crocodyli (strain ATCC 51981 / MP145)</name>
    <dbReference type="NCBI Taxonomy" id="512564"/>
    <lineage>
        <taxon>Bacteria</taxon>
        <taxon>Bacillati</taxon>
        <taxon>Mycoplasmatota</taxon>
        <taxon>Mollicutes</taxon>
        <taxon>Mycoplasmataceae</taxon>
        <taxon>Mycoplasma</taxon>
    </lineage>
</organism>
<dbReference type="eggNOG" id="COG0470">
    <property type="taxonomic scope" value="Bacteria"/>
</dbReference>
<accession>D5E6D7</accession>